<dbReference type="Proteomes" id="UP001147782">
    <property type="component" value="Unassembled WGS sequence"/>
</dbReference>
<reference evidence="2" key="1">
    <citation type="submission" date="2022-11" db="EMBL/GenBank/DDBJ databases">
        <authorList>
            <person name="Petersen C."/>
        </authorList>
    </citation>
    <scope>NUCLEOTIDE SEQUENCE</scope>
    <source>
        <strain evidence="2">IBT 29864</strain>
    </source>
</reference>
<evidence type="ECO:0000313" key="2">
    <source>
        <dbReference type="EMBL" id="KAJ5377256.1"/>
    </source>
</evidence>
<accession>A0A9W9SEQ8</accession>
<dbReference type="EMBL" id="JAPZBS010000004">
    <property type="protein sequence ID" value="KAJ5377256.1"/>
    <property type="molecule type" value="Genomic_DNA"/>
</dbReference>
<dbReference type="AlphaFoldDB" id="A0A9W9SEQ8"/>
<evidence type="ECO:0000313" key="3">
    <source>
        <dbReference type="Proteomes" id="UP001147782"/>
    </source>
</evidence>
<sequence length="406" mass="46084">MAQSAEYEQALICSKEWAWATNPSNWHSQEALCHTVALDGDDDASALKAILELPERLHVTPAPDTLISGPGTLSALPLEIIFQVMDQLDIKSAVVFSQTSRMSRYLVQNHPSYKPLLQFAMPILKLYSEYGIETCNNINDLGKELRYPYCRCCGRHGTRLFLPLGERVCVNCSAGNPAYWCISVKDAMAIFCMNERQIRKLPILTMKELCWNVWSILDPLPAGRGDFVSAKGAFIAAMDIWGNRKTMCRYASVYDDDRHRDDPDIDKDGLLAAYWVLRNMQIKTPDDPTQLDSPTLVMPPQIVSIMSAPFPWIPKGKTEVDRRYMCRGCLWLSERNKVSDTLLKYSGINPKLSDARVKRIIAGRCQMTYTWEDLMTHVRGCAGAGILMRRYFVERDHQWCLPKDGS</sequence>
<dbReference type="GeneID" id="81436773"/>
<feature type="domain" description="F-box" evidence="1">
    <location>
        <begin position="70"/>
        <end position="116"/>
    </location>
</feature>
<organism evidence="2 3">
    <name type="scientific">Penicillium cataractarum</name>
    <dbReference type="NCBI Taxonomy" id="2100454"/>
    <lineage>
        <taxon>Eukaryota</taxon>
        <taxon>Fungi</taxon>
        <taxon>Dikarya</taxon>
        <taxon>Ascomycota</taxon>
        <taxon>Pezizomycotina</taxon>
        <taxon>Eurotiomycetes</taxon>
        <taxon>Eurotiomycetidae</taxon>
        <taxon>Eurotiales</taxon>
        <taxon>Aspergillaceae</taxon>
        <taxon>Penicillium</taxon>
    </lineage>
</organism>
<dbReference type="Pfam" id="PF00646">
    <property type="entry name" value="F-box"/>
    <property type="match status" value="1"/>
</dbReference>
<dbReference type="InterPro" id="IPR001810">
    <property type="entry name" value="F-box_dom"/>
</dbReference>
<proteinExistence type="predicted"/>
<name>A0A9W9SEQ8_9EURO</name>
<keyword evidence="3" id="KW-1185">Reference proteome</keyword>
<dbReference type="OrthoDB" id="2687876at2759"/>
<dbReference type="RefSeq" id="XP_056556119.1">
    <property type="nucleotide sequence ID" value="XM_056697594.1"/>
</dbReference>
<gene>
    <name evidence="2" type="ORF">N7496_004665</name>
</gene>
<evidence type="ECO:0000259" key="1">
    <source>
        <dbReference type="PROSITE" id="PS50181"/>
    </source>
</evidence>
<protein>
    <recommendedName>
        <fullName evidence="1">F-box domain-containing protein</fullName>
    </recommendedName>
</protein>
<dbReference type="SUPFAM" id="SSF81383">
    <property type="entry name" value="F-box domain"/>
    <property type="match status" value="1"/>
</dbReference>
<comment type="caution">
    <text evidence="2">The sequence shown here is derived from an EMBL/GenBank/DDBJ whole genome shotgun (WGS) entry which is preliminary data.</text>
</comment>
<dbReference type="PROSITE" id="PS50181">
    <property type="entry name" value="FBOX"/>
    <property type="match status" value="1"/>
</dbReference>
<reference evidence="2" key="2">
    <citation type="journal article" date="2023" name="IMA Fungus">
        <title>Comparative genomic study of the Penicillium genus elucidates a diverse pangenome and 15 lateral gene transfer events.</title>
        <authorList>
            <person name="Petersen C."/>
            <person name="Sorensen T."/>
            <person name="Nielsen M.R."/>
            <person name="Sondergaard T.E."/>
            <person name="Sorensen J.L."/>
            <person name="Fitzpatrick D.A."/>
            <person name="Frisvad J.C."/>
            <person name="Nielsen K.L."/>
        </authorList>
    </citation>
    <scope>NUCLEOTIDE SEQUENCE</scope>
    <source>
        <strain evidence="2">IBT 29864</strain>
    </source>
</reference>
<dbReference type="InterPro" id="IPR036047">
    <property type="entry name" value="F-box-like_dom_sf"/>
</dbReference>
<dbReference type="SMART" id="SM00256">
    <property type="entry name" value="FBOX"/>
    <property type="match status" value="1"/>
</dbReference>